<sequence>MHLGGAAARLYWRSFGPALQPLPTATREGVALVAMTMNRERALIALDRNGALVGIAGLRGARGGILSPSAADFLATFGRYRGRLRHAASWLHRAGPETYDLILDGVAVRRHWRGRGVARALVAAAMEEARRLGHPALLVEVEARNLDALAAWQAMGFQSAGRQRLGWPWRARAHVLRKPLQG</sequence>
<evidence type="ECO:0000256" key="2">
    <source>
        <dbReference type="ARBA" id="ARBA00023315"/>
    </source>
</evidence>
<dbReference type="PANTHER" id="PTHR43877">
    <property type="entry name" value="AMINOALKYLPHOSPHONATE N-ACETYLTRANSFERASE-RELATED-RELATED"/>
    <property type="match status" value="1"/>
</dbReference>
<accession>A0ABU2HPX1</accession>
<evidence type="ECO:0000313" key="5">
    <source>
        <dbReference type="Proteomes" id="UP001269144"/>
    </source>
</evidence>
<evidence type="ECO:0000256" key="1">
    <source>
        <dbReference type="ARBA" id="ARBA00022679"/>
    </source>
</evidence>
<keyword evidence="1" id="KW-0808">Transferase</keyword>
<name>A0ABU2HPX1_9RHOB</name>
<dbReference type="Proteomes" id="UP001269144">
    <property type="component" value="Unassembled WGS sequence"/>
</dbReference>
<evidence type="ECO:0000313" key="4">
    <source>
        <dbReference type="EMBL" id="MDS9467096.1"/>
    </source>
</evidence>
<keyword evidence="5" id="KW-1185">Reference proteome</keyword>
<dbReference type="PROSITE" id="PS51186">
    <property type="entry name" value="GNAT"/>
    <property type="match status" value="1"/>
</dbReference>
<dbReference type="InterPro" id="IPR050832">
    <property type="entry name" value="Bact_Acetyltransf"/>
</dbReference>
<comment type="caution">
    <text evidence="4">The sequence shown here is derived from an EMBL/GenBank/DDBJ whole genome shotgun (WGS) entry which is preliminary data.</text>
</comment>
<dbReference type="InterPro" id="IPR016181">
    <property type="entry name" value="Acyl_CoA_acyltransferase"/>
</dbReference>
<proteinExistence type="predicted"/>
<gene>
    <name evidence="4" type="ORF">RGQ15_05840</name>
</gene>
<reference evidence="5" key="1">
    <citation type="submission" date="2023-07" db="EMBL/GenBank/DDBJ databases">
        <title>Paracoccus sp. MBLB3053 whole genome sequence.</title>
        <authorList>
            <person name="Hwang C.Y."/>
            <person name="Cho E.-S."/>
            <person name="Seo M.-J."/>
        </authorList>
    </citation>
    <scope>NUCLEOTIDE SEQUENCE [LARGE SCALE GENOMIC DNA]</scope>
    <source>
        <strain evidence="5">MBLB3053</strain>
    </source>
</reference>
<keyword evidence="2" id="KW-0012">Acyltransferase</keyword>
<dbReference type="InterPro" id="IPR000182">
    <property type="entry name" value="GNAT_dom"/>
</dbReference>
<dbReference type="SUPFAM" id="SSF55729">
    <property type="entry name" value="Acyl-CoA N-acyltransferases (Nat)"/>
    <property type="match status" value="1"/>
</dbReference>
<evidence type="ECO:0000259" key="3">
    <source>
        <dbReference type="PROSITE" id="PS51186"/>
    </source>
</evidence>
<dbReference type="EMBL" id="JAVQLW010000001">
    <property type="protein sequence ID" value="MDS9467096.1"/>
    <property type="molecule type" value="Genomic_DNA"/>
</dbReference>
<dbReference type="CDD" id="cd04301">
    <property type="entry name" value="NAT_SF"/>
    <property type="match status" value="1"/>
</dbReference>
<dbReference type="Gene3D" id="3.40.630.30">
    <property type="match status" value="1"/>
</dbReference>
<dbReference type="Pfam" id="PF00583">
    <property type="entry name" value="Acetyltransf_1"/>
    <property type="match status" value="1"/>
</dbReference>
<dbReference type="PANTHER" id="PTHR43877:SF2">
    <property type="entry name" value="AMINOALKYLPHOSPHONATE N-ACETYLTRANSFERASE-RELATED"/>
    <property type="match status" value="1"/>
</dbReference>
<organism evidence="4 5">
    <name type="scientific">Paracoccus aurantius</name>
    <dbReference type="NCBI Taxonomy" id="3073814"/>
    <lineage>
        <taxon>Bacteria</taxon>
        <taxon>Pseudomonadati</taxon>
        <taxon>Pseudomonadota</taxon>
        <taxon>Alphaproteobacteria</taxon>
        <taxon>Rhodobacterales</taxon>
        <taxon>Paracoccaceae</taxon>
        <taxon>Paracoccus</taxon>
    </lineage>
</organism>
<protein>
    <submittedName>
        <fullName evidence="4">GNAT family N-acetyltransferase</fullName>
    </submittedName>
</protein>
<feature type="domain" description="N-acetyltransferase" evidence="3">
    <location>
        <begin position="1"/>
        <end position="181"/>
    </location>
</feature>
<dbReference type="RefSeq" id="WP_311159280.1">
    <property type="nucleotide sequence ID" value="NZ_JAVQLW010000001.1"/>
</dbReference>